<gene>
    <name evidence="1" type="ORF">BSL78_23042</name>
</gene>
<dbReference type="EMBL" id="MRZV01001161">
    <property type="protein sequence ID" value="PIK40119.1"/>
    <property type="molecule type" value="Genomic_DNA"/>
</dbReference>
<feature type="non-terminal residue" evidence="1">
    <location>
        <position position="1"/>
    </location>
</feature>
<dbReference type="AlphaFoldDB" id="A0A2G8JWM4"/>
<sequence length="115" mass="13026">VDDVDKVRELCTEDVDICHDASELLQRCIIKLLENASYYDIPISCLYLNKSFSKIDAGDLILHSGILLSCPVSVKKVVIQTEQGREMTETEVVDILMFVQQSISWRSYGTNGKQR</sequence>
<accession>A0A2G8JWM4</accession>
<dbReference type="Proteomes" id="UP000230750">
    <property type="component" value="Unassembled WGS sequence"/>
</dbReference>
<reference evidence="1 2" key="1">
    <citation type="journal article" date="2017" name="PLoS Biol.">
        <title>The sea cucumber genome provides insights into morphological evolution and visceral regeneration.</title>
        <authorList>
            <person name="Zhang X."/>
            <person name="Sun L."/>
            <person name="Yuan J."/>
            <person name="Sun Y."/>
            <person name="Gao Y."/>
            <person name="Zhang L."/>
            <person name="Li S."/>
            <person name="Dai H."/>
            <person name="Hamel J.F."/>
            <person name="Liu C."/>
            <person name="Yu Y."/>
            <person name="Liu S."/>
            <person name="Lin W."/>
            <person name="Guo K."/>
            <person name="Jin S."/>
            <person name="Xu P."/>
            <person name="Storey K.B."/>
            <person name="Huan P."/>
            <person name="Zhang T."/>
            <person name="Zhou Y."/>
            <person name="Zhang J."/>
            <person name="Lin C."/>
            <person name="Li X."/>
            <person name="Xing L."/>
            <person name="Huo D."/>
            <person name="Sun M."/>
            <person name="Wang L."/>
            <person name="Mercier A."/>
            <person name="Li F."/>
            <person name="Yang H."/>
            <person name="Xiang J."/>
        </authorList>
    </citation>
    <scope>NUCLEOTIDE SEQUENCE [LARGE SCALE GENOMIC DNA]</scope>
    <source>
        <strain evidence="1">Shaxun</strain>
        <tissue evidence="1">Muscle</tissue>
    </source>
</reference>
<evidence type="ECO:0000313" key="2">
    <source>
        <dbReference type="Proteomes" id="UP000230750"/>
    </source>
</evidence>
<keyword evidence="2" id="KW-1185">Reference proteome</keyword>
<proteinExistence type="predicted"/>
<evidence type="ECO:0000313" key="1">
    <source>
        <dbReference type="EMBL" id="PIK40119.1"/>
    </source>
</evidence>
<protein>
    <submittedName>
        <fullName evidence="1">Uncharacterized protein</fullName>
    </submittedName>
</protein>
<comment type="caution">
    <text evidence="1">The sequence shown here is derived from an EMBL/GenBank/DDBJ whole genome shotgun (WGS) entry which is preliminary data.</text>
</comment>
<name>A0A2G8JWM4_STIJA</name>
<organism evidence="1 2">
    <name type="scientific">Stichopus japonicus</name>
    <name type="common">Sea cucumber</name>
    <dbReference type="NCBI Taxonomy" id="307972"/>
    <lineage>
        <taxon>Eukaryota</taxon>
        <taxon>Metazoa</taxon>
        <taxon>Echinodermata</taxon>
        <taxon>Eleutherozoa</taxon>
        <taxon>Echinozoa</taxon>
        <taxon>Holothuroidea</taxon>
        <taxon>Aspidochirotacea</taxon>
        <taxon>Aspidochirotida</taxon>
        <taxon>Stichopodidae</taxon>
        <taxon>Apostichopus</taxon>
    </lineage>
</organism>